<protein>
    <recommendedName>
        <fullName evidence="3">TITAN-like protein</fullName>
    </recommendedName>
</protein>
<accession>Q60D05</accession>
<feature type="compositionally biased region" description="Low complexity" evidence="1">
    <location>
        <begin position="390"/>
        <end position="401"/>
    </location>
</feature>
<dbReference type="InterPro" id="IPR028015">
    <property type="entry name" value="CCDC84-like"/>
</dbReference>
<reference evidence="2" key="1">
    <citation type="submission" date="2004-10" db="EMBL/GenBank/DDBJ databases">
        <authorList>
            <person name="Buell R."/>
            <person name="Liu J."/>
            <person name="Childs K."/>
            <person name="Zaborsky J."/>
            <person name="Tallon L."/>
            <person name="Wirtz U."/>
            <person name="Wei F."/>
            <person name="Kuang H."/>
            <person name="Zhang P."/>
            <person name="Marano M."/>
            <person name="Baker B."/>
        </authorList>
    </citation>
    <scope>NUCLEOTIDE SEQUENCE</scope>
</reference>
<feature type="compositionally biased region" description="Basic and acidic residues" evidence="1">
    <location>
        <begin position="375"/>
        <end position="389"/>
    </location>
</feature>
<sequence>MSNDKQFEFCVVCKLNHNQRRRHNFLPNHKKSLAAVLSRFQSKLSDIRFFLKNPIPLRPEHASLNRLWCIFCECDILELDSFYASDNAIRHLSGADHMKKVKGFLWKYGGGMDKVDTLRITETDFAKWEKKCNLSKKGALDGGSRATSIGPSNDIQNKTNSDYLNCFEKDNIHALNVDVSNSVVPLQNYTNERSQIFENKMHSVTNGPNMRSTCMGVQLGEDACSSSGLSNAQMILGFHATASHQCLIGGSCVFTYSYSRRMEISPSGTPSITQISLTFQEDSLGNVHSGAPPPWFNVAEKSQLDFISNPGRSDPFPPNQKKKSKLNPNRVGAAWAERRRVELELESKGELVTNTFDVNWLPNFGRVWQSGTRKESRKEFQLENHKSSEVESQSQSMVQLQPYVSKRKRKDPVDDELD</sequence>
<dbReference type="EMBL" id="AC151804">
    <property type="protein sequence ID" value="AAU90341.2"/>
    <property type="molecule type" value="Genomic_DNA"/>
</dbReference>
<feature type="region of interest" description="Disordered" evidence="1">
    <location>
        <begin position="307"/>
        <end position="331"/>
    </location>
</feature>
<gene>
    <name evidence="2" type="ORF">SDM1_56t00018</name>
</gene>
<feature type="region of interest" description="Disordered" evidence="1">
    <location>
        <begin position="375"/>
        <end position="418"/>
    </location>
</feature>
<dbReference type="PANTHER" id="PTHR31198">
    <property type="entry name" value="COILED-COIL DOMAIN-CONTAINING PROTEIN 84"/>
    <property type="match status" value="1"/>
</dbReference>
<evidence type="ECO:0008006" key="3">
    <source>
        <dbReference type="Google" id="ProtNLM"/>
    </source>
</evidence>
<name>Q60D05_SOLDE</name>
<dbReference type="AlphaFoldDB" id="Q60D05"/>
<proteinExistence type="predicted"/>
<dbReference type="Pfam" id="PF14968">
    <property type="entry name" value="CCDC84"/>
    <property type="match status" value="1"/>
</dbReference>
<organism evidence="2">
    <name type="scientific">Solanum demissum</name>
    <name type="common">Wild potato</name>
    <dbReference type="NCBI Taxonomy" id="50514"/>
    <lineage>
        <taxon>Eukaryota</taxon>
        <taxon>Viridiplantae</taxon>
        <taxon>Streptophyta</taxon>
        <taxon>Embryophyta</taxon>
        <taxon>Tracheophyta</taxon>
        <taxon>Spermatophyta</taxon>
        <taxon>Magnoliopsida</taxon>
        <taxon>eudicotyledons</taxon>
        <taxon>Gunneridae</taxon>
        <taxon>Pentapetalae</taxon>
        <taxon>asterids</taxon>
        <taxon>lamiids</taxon>
        <taxon>Solanales</taxon>
        <taxon>Solanaceae</taxon>
        <taxon>Solanoideae</taxon>
        <taxon>Solaneae</taxon>
        <taxon>Solanum</taxon>
    </lineage>
</organism>
<reference evidence="2" key="2">
    <citation type="submission" date="2006-08" db="EMBL/GenBank/DDBJ databases">
        <authorList>
            <person name="Childs K."/>
        </authorList>
    </citation>
    <scope>NUCLEOTIDE SEQUENCE</scope>
</reference>
<evidence type="ECO:0000256" key="1">
    <source>
        <dbReference type="SAM" id="MobiDB-lite"/>
    </source>
</evidence>
<dbReference type="PANTHER" id="PTHR31198:SF1">
    <property type="entry name" value="CENTROSOMAL AT-AC SPLICING FACTOR"/>
    <property type="match status" value="1"/>
</dbReference>
<evidence type="ECO:0000313" key="2">
    <source>
        <dbReference type="EMBL" id="AAU90341.2"/>
    </source>
</evidence>